<evidence type="ECO:0000313" key="2">
    <source>
        <dbReference type="Proteomes" id="UP001141806"/>
    </source>
</evidence>
<proteinExistence type="predicted"/>
<dbReference type="Proteomes" id="UP001141806">
    <property type="component" value="Unassembled WGS sequence"/>
</dbReference>
<dbReference type="AlphaFoldDB" id="A0A9Q0KHK5"/>
<evidence type="ECO:0000313" key="1">
    <source>
        <dbReference type="EMBL" id="KAJ4970672.1"/>
    </source>
</evidence>
<comment type="caution">
    <text evidence="1">The sequence shown here is derived from an EMBL/GenBank/DDBJ whole genome shotgun (WGS) entry which is preliminary data.</text>
</comment>
<sequence>MSAGGFGPSAPGAGVIGGRKGYGRGAGLRVNPNSTILWDREVMLQPRVSEQTVNEGAASSGSHEIGLVLSTTMINGSQDARMLIPALLASRVSTAVIPASRDSTSVIPATIVSVPTLSIPRVSHSGALRVPSVVHVETVGRWGLPRDAPLSHVNGEAV</sequence>
<keyword evidence="2" id="KW-1185">Reference proteome</keyword>
<reference evidence="1" key="1">
    <citation type="journal article" date="2023" name="Plant J.">
        <title>The genome of the king protea, Protea cynaroides.</title>
        <authorList>
            <person name="Chang J."/>
            <person name="Duong T.A."/>
            <person name="Schoeman C."/>
            <person name="Ma X."/>
            <person name="Roodt D."/>
            <person name="Barker N."/>
            <person name="Li Z."/>
            <person name="Van de Peer Y."/>
            <person name="Mizrachi E."/>
        </authorList>
    </citation>
    <scope>NUCLEOTIDE SEQUENCE</scope>
    <source>
        <tissue evidence="1">Young leaves</tissue>
    </source>
</reference>
<gene>
    <name evidence="1" type="ORF">NE237_003771</name>
</gene>
<accession>A0A9Q0KHK5</accession>
<name>A0A9Q0KHK5_9MAGN</name>
<dbReference type="EMBL" id="JAMYWD010000005">
    <property type="protein sequence ID" value="KAJ4970672.1"/>
    <property type="molecule type" value="Genomic_DNA"/>
</dbReference>
<protein>
    <submittedName>
        <fullName evidence="1">Uncharacterized protein</fullName>
    </submittedName>
</protein>
<organism evidence="1 2">
    <name type="scientific">Protea cynaroides</name>
    <dbReference type="NCBI Taxonomy" id="273540"/>
    <lineage>
        <taxon>Eukaryota</taxon>
        <taxon>Viridiplantae</taxon>
        <taxon>Streptophyta</taxon>
        <taxon>Embryophyta</taxon>
        <taxon>Tracheophyta</taxon>
        <taxon>Spermatophyta</taxon>
        <taxon>Magnoliopsida</taxon>
        <taxon>Proteales</taxon>
        <taxon>Proteaceae</taxon>
        <taxon>Protea</taxon>
    </lineage>
</organism>